<gene>
    <name evidence="2" type="ORF">BE17_04495</name>
</gene>
<dbReference type="AlphaFoldDB" id="A0A150R3X6"/>
<accession>A0A150R3X6</accession>
<reference evidence="2 3" key="1">
    <citation type="submission" date="2014-02" db="EMBL/GenBank/DDBJ databases">
        <title>The small core and large imbalanced accessory genome model reveals a collaborative survival strategy of Sorangium cellulosum strains in nature.</title>
        <authorList>
            <person name="Han K."/>
            <person name="Peng R."/>
            <person name="Blom J."/>
            <person name="Li Y.-Z."/>
        </authorList>
    </citation>
    <scope>NUCLEOTIDE SEQUENCE [LARGE SCALE GENOMIC DNA]</scope>
    <source>
        <strain evidence="2 3">So0011-07</strain>
    </source>
</reference>
<name>A0A150R3X6_SORCE</name>
<evidence type="ECO:0000313" key="3">
    <source>
        <dbReference type="Proteomes" id="UP000075635"/>
    </source>
</evidence>
<comment type="caution">
    <text evidence="2">The sequence shown here is derived from an EMBL/GenBank/DDBJ whole genome shotgun (WGS) entry which is preliminary data.</text>
</comment>
<proteinExistence type="predicted"/>
<evidence type="ECO:0000313" key="2">
    <source>
        <dbReference type="EMBL" id="KYF74932.1"/>
    </source>
</evidence>
<protein>
    <submittedName>
        <fullName evidence="2">Uncharacterized protein</fullName>
    </submittedName>
</protein>
<dbReference type="EMBL" id="JEMB01003188">
    <property type="protein sequence ID" value="KYF74932.1"/>
    <property type="molecule type" value="Genomic_DNA"/>
</dbReference>
<feature type="region of interest" description="Disordered" evidence="1">
    <location>
        <begin position="71"/>
        <end position="97"/>
    </location>
</feature>
<evidence type="ECO:0000256" key="1">
    <source>
        <dbReference type="SAM" id="MobiDB-lite"/>
    </source>
</evidence>
<sequence length="97" mass="10183">MTALSCPPDGVTRAPHALLIVEPLSATTIPQVVVPLVLVFFTVTFAQYPVDHCDCNVSSADIVPSPLLSSFSSDTISSSSEGAPLQATRPQAIETEQ</sequence>
<organism evidence="2 3">
    <name type="scientific">Sorangium cellulosum</name>
    <name type="common">Polyangium cellulosum</name>
    <dbReference type="NCBI Taxonomy" id="56"/>
    <lineage>
        <taxon>Bacteria</taxon>
        <taxon>Pseudomonadati</taxon>
        <taxon>Myxococcota</taxon>
        <taxon>Polyangia</taxon>
        <taxon>Polyangiales</taxon>
        <taxon>Polyangiaceae</taxon>
        <taxon>Sorangium</taxon>
    </lineage>
</organism>
<feature type="compositionally biased region" description="Low complexity" evidence="1">
    <location>
        <begin position="71"/>
        <end position="80"/>
    </location>
</feature>
<dbReference type="Proteomes" id="UP000075635">
    <property type="component" value="Unassembled WGS sequence"/>
</dbReference>